<feature type="transmembrane region" description="Helical" evidence="1">
    <location>
        <begin position="7"/>
        <end position="25"/>
    </location>
</feature>
<name>A0ABS6JNP6_9BACI</name>
<sequence length="180" mass="20081">MQRRSMGNIYILGSCILLVSILVFYKYPIELNKSYKGIQFKLGTENAGMEERVTVELSGEVRRTVFGKNIFNGKIELHGDAMDQVGLKEQVEFSLGNGYGNGGSISYIDDVTDKVLYFGTMYISDDYISIAIERNEQIEAGSSVWTSENGIVISAPASNREEGLEIANELMKHESIEPFQ</sequence>
<dbReference type="PROSITE" id="PS51257">
    <property type="entry name" value="PROKAR_LIPOPROTEIN"/>
    <property type="match status" value="1"/>
</dbReference>
<keyword evidence="1" id="KW-0812">Transmembrane</keyword>
<gene>
    <name evidence="2" type="ORF">KS407_01195</name>
</gene>
<evidence type="ECO:0000256" key="1">
    <source>
        <dbReference type="SAM" id="Phobius"/>
    </source>
</evidence>
<keyword evidence="1" id="KW-0472">Membrane</keyword>
<evidence type="ECO:0000313" key="2">
    <source>
        <dbReference type="EMBL" id="MBU9720055.1"/>
    </source>
</evidence>
<dbReference type="EMBL" id="JAHQCR010000010">
    <property type="protein sequence ID" value="MBU9720055.1"/>
    <property type="molecule type" value="Genomic_DNA"/>
</dbReference>
<reference evidence="2 3" key="1">
    <citation type="submission" date="2021-06" db="EMBL/GenBank/DDBJ databases">
        <title>Bacillus sp. RD4P76, an endophyte from a halophyte.</title>
        <authorList>
            <person name="Sun J.-Q."/>
        </authorList>
    </citation>
    <scope>NUCLEOTIDE SEQUENCE [LARGE SCALE GENOMIC DNA]</scope>
    <source>
        <strain evidence="2 3">JCM 17098</strain>
    </source>
</reference>
<evidence type="ECO:0008006" key="4">
    <source>
        <dbReference type="Google" id="ProtNLM"/>
    </source>
</evidence>
<organism evidence="2 3">
    <name type="scientific">Evansella alkalicola</name>
    <dbReference type="NCBI Taxonomy" id="745819"/>
    <lineage>
        <taxon>Bacteria</taxon>
        <taxon>Bacillati</taxon>
        <taxon>Bacillota</taxon>
        <taxon>Bacilli</taxon>
        <taxon>Bacillales</taxon>
        <taxon>Bacillaceae</taxon>
        <taxon>Evansella</taxon>
    </lineage>
</organism>
<keyword evidence="3" id="KW-1185">Reference proteome</keyword>
<proteinExistence type="predicted"/>
<accession>A0ABS6JNP6</accession>
<comment type="caution">
    <text evidence="2">The sequence shown here is derived from an EMBL/GenBank/DDBJ whole genome shotgun (WGS) entry which is preliminary data.</text>
</comment>
<dbReference type="Proteomes" id="UP000790580">
    <property type="component" value="Unassembled WGS sequence"/>
</dbReference>
<keyword evidence="1" id="KW-1133">Transmembrane helix</keyword>
<dbReference type="RefSeq" id="WP_088075210.1">
    <property type="nucleotide sequence ID" value="NZ_JAHQCR010000010.1"/>
</dbReference>
<evidence type="ECO:0000313" key="3">
    <source>
        <dbReference type="Proteomes" id="UP000790580"/>
    </source>
</evidence>
<protein>
    <recommendedName>
        <fullName evidence="4">LPS export ABC transporter periplasmic protein LptC</fullName>
    </recommendedName>
</protein>